<dbReference type="KEGG" id="schi:SCHIN_v1c09410"/>
<evidence type="ECO:0000313" key="2">
    <source>
        <dbReference type="EMBL" id="QEH62134.1"/>
    </source>
</evidence>
<proteinExistence type="predicted"/>
<dbReference type="RefSeq" id="WP_166508503.1">
    <property type="nucleotide sequence ID" value="NZ_CP043026.1"/>
</dbReference>
<sequence length="343" mass="39173">MKKKKYEKDERLLNDIKNFYSQSSELTEIMKKIKFWRTIFIVATVISTLSIIGVLATVPGIAIGEKPFIQKIAYGIGAMAAIALPVMGTAIKKLFGFKKQVWTLFCGGNIIEQIYSLHFENTMKTQNLTDFEFIFTEKTTSIRKTYDSHTVFIANAPIPKLSNGISYIKFKYKQKDGIFQINEPIDFAVIKTRTVNGKTEEYEDITRVSSYKALYNSDLDKEFEGFRLRRGKPKKDAYQCESIALNDKYNLNADSTDIRAAKFLSPKVINDLVDKTDLSFYSTGLSGDFYTDFYFAPASILPIGEVSISSFGGIEKLFLHIHWKVLEDFDKFKDSMNIIRAFN</sequence>
<dbReference type="EMBL" id="CP043026">
    <property type="protein sequence ID" value="QEH62134.1"/>
    <property type="molecule type" value="Genomic_DNA"/>
</dbReference>
<dbReference type="Proteomes" id="UP000323144">
    <property type="component" value="Chromosome"/>
</dbReference>
<protein>
    <recommendedName>
        <fullName evidence="4">DUF3137 domain-containing protein</fullName>
    </recommendedName>
</protein>
<organism evidence="2 3">
    <name type="scientific">Spiroplasma chinense</name>
    <dbReference type="NCBI Taxonomy" id="216932"/>
    <lineage>
        <taxon>Bacteria</taxon>
        <taxon>Bacillati</taxon>
        <taxon>Mycoplasmatota</taxon>
        <taxon>Mollicutes</taxon>
        <taxon>Entomoplasmatales</taxon>
        <taxon>Spiroplasmataceae</taxon>
        <taxon>Spiroplasma</taxon>
    </lineage>
</organism>
<dbReference type="AlphaFoldDB" id="A0A5B9Y4W5"/>
<name>A0A5B9Y4W5_9MOLU</name>
<gene>
    <name evidence="2" type="ORF">SCHIN_v1c09410</name>
</gene>
<keyword evidence="1" id="KW-0472">Membrane</keyword>
<evidence type="ECO:0000313" key="3">
    <source>
        <dbReference type="Proteomes" id="UP000323144"/>
    </source>
</evidence>
<keyword evidence="3" id="KW-1185">Reference proteome</keyword>
<keyword evidence="1" id="KW-0812">Transmembrane</keyword>
<feature type="transmembrane region" description="Helical" evidence="1">
    <location>
        <begin position="68"/>
        <end position="91"/>
    </location>
</feature>
<reference evidence="2 3" key="1">
    <citation type="submission" date="2019-08" db="EMBL/GenBank/DDBJ databases">
        <title>Complete genome sequence of Spiroplasma chinense CCH (DSM 19755).</title>
        <authorList>
            <person name="Shen H.-Y."/>
            <person name="Lin Y.-C."/>
            <person name="Chou L."/>
            <person name="Kuo C.-H."/>
        </authorList>
    </citation>
    <scope>NUCLEOTIDE SEQUENCE [LARGE SCALE GENOMIC DNA]</scope>
    <source>
        <strain evidence="2 3">CCH</strain>
    </source>
</reference>
<accession>A0A5B9Y4W5</accession>
<evidence type="ECO:0000256" key="1">
    <source>
        <dbReference type="SAM" id="Phobius"/>
    </source>
</evidence>
<evidence type="ECO:0008006" key="4">
    <source>
        <dbReference type="Google" id="ProtNLM"/>
    </source>
</evidence>
<keyword evidence="1" id="KW-1133">Transmembrane helix</keyword>
<feature type="transmembrane region" description="Helical" evidence="1">
    <location>
        <begin position="39"/>
        <end position="62"/>
    </location>
</feature>